<protein>
    <submittedName>
        <fullName evidence="4">MBL fold metallo-hydrolase</fullName>
    </submittedName>
</protein>
<dbReference type="PANTHER" id="PTHR11203:SF52">
    <property type="entry name" value="MRNA 3-END PROCESSING FACTOR"/>
    <property type="match status" value="1"/>
</dbReference>
<dbReference type="InterPro" id="IPR022712">
    <property type="entry name" value="Beta_Casp"/>
</dbReference>
<dbReference type="GO" id="GO:0016787">
    <property type="term" value="F:hydrolase activity"/>
    <property type="evidence" value="ECO:0007669"/>
    <property type="project" value="UniProtKB-KW"/>
</dbReference>
<dbReference type="InterPro" id="IPR011108">
    <property type="entry name" value="RMMBL"/>
</dbReference>
<dbReference type="Pfam" id="PF10996">
    <property type="entry name" value="Beta-Casp"/>
    <property type="match status" value="1"/>
</dbReference>
<dbReference type="PANTHER" id="PTHR11203">
    <property type="entry name" value="CLEAVAGE AND POLYADENYLATION SPECIFICITY FACTOR FAMILY MEMBER"/>
    <property type="match status" value="1"/>
</dbReference>
<feature type="domain" description="Beta-Casp" evidence="3">
    <location>
        <begin position="224"/>
        <end position="331"/>
    </location>
</feature>
<evidence type="ECO:0000313" key="5">
    <source>
        <dbReference type="Proteomes" id="UP000317158"/>
    </source>
</evidence>
<comment type="caution">
    <text evidence="4">The sequence shown here is derived from an EMBL/GenBank/DDBJ whole genome shotgun (WGS) entry which is preliminary data.</text>
</comment>
<evidence type="ECO:0000259" key="3">
    <source>
        <dbReference type="SMART" id="SM01027"/>
    </source>
</evidence>
<evidence type="ECO:0000313" key="4">
    <source>
        <dbReference type="EMBL" id="RZN64463.1"/>
    </source>
</evidence>
<dbReference type="SUPFAM" id="SSF56281">
    <property type="entry name" value="Metallo-hydrolase/oxidoreductase"/>
    <property type="match status" value="1"/>
</dbReference>
<keyword evidence="1 4" id="KW-0378">Hydrolase</keyword>
<dbReference type="InterPro" id="IPR050698">
    <property type="entry name" value="MBL"/>
</dbReference>
<gene>
    <name evidence="4" type="ORF">EF806_03720</name>
</gene>
<dbReference type="GO" id="GO:0004521">
    <property type="term" value="F:RNA endonuclease activity"/>
    <property type="evidence" value="ECO:0007669"/>
    <property type="project" value="TreeGrafter"/>
</dbReference>
<dbReference type="CDD" id="cd16295">
    <property type="entry name" value="TTHA0252-CPSF-like_MBL-fold"/>
    <property type="match status" value="1"/>
</dbReference>
<dbReference type="EMBL" id="RXIF01000006">
    <property type="protein sequence ID" value="RZN64463.1"/>
    <property type="molecule type" value="Genomic_DNA"/>
</dbReference>
<dbReference type="Gene3D" id="3.60.15.10">
    <property type="entry name" value="Ribonuclease Z/Hydroxyacylglutathione hydrolase-like"/>
    <property type="match status" value="1"/>
</dbReference>
<dbReference type="InterPro" id="IPR001279">
    <property type="entry name" value="Metallo-B-lactamas"/>
</dbReference>
<dbReference type="InterPro" id="IPR036866">
    <property type="entry name" value="RibonucZ/Hydroxyglut_hydro"/>
</dbReference>
<dbReference type="Gene3D" id="3.40.50.10890">
    <property type="match status" value="1"/>
</dbReference>
<sequence>MIEIKIKFLGGCGEIGKSAILVDDKIILDYGLQTAGDDPFPLMSDCDYLLISHGHLDHCGSAPLLRKTKNVFTTAPTADFTRLLLDDSIRLNNKKSGKNRHIYSTDDVDLLMSKLKTVCYNDEFKIDDYSCTFLDAGHIVGSSSILIKKDISLFYSSDTNSIDTKLIRGSNGFPGADVGIIESTYFGEDHTPRKELEDRFIKSIKETMEDGGSVIIPCFAINRTQEILSILGEHNISPYLDGMGIIATNIILNHPSFIKNSSLLKMSFNNASLVNRKIRKRIFDEPSIIVTTAGMANGGPVLNYLKKIYKDPKSKLMFTGYQVEGTNGRMILEKGLVKLNRNLVKIEATVEQYDFSSHSGDKELKSMVKRMADKGVNLFFTVHGEKEKSEAFAEYIKEEIGCKAIAPCTNDTYNISVA</sequence>
<dbReference type="Pfam" id="PF16661">
    <property type="entry name" value="Lactamase_B_6"/>
    <property type="match status" value="1"/>
</dbReference>
<feature type="domain" description="Metallo-beta-lactamase" evidence="2">
    <location>
        <begin position="16"/>
        <end position="219"/>
    </location>
</feature>
<dbReference type="Proteomes" id="UP000317158">
    <property type="component" value="Unassembled WGS sequence"/>
</dbReference>
<name>A0A520KS85_METT2</name>
<evidence type="ECO:0000256" key="1">
    <source>
        <dbReference type="ARBA" id="ARBA00022801"/>
    </source>
</evidence>
<evidence type="ECO:0000259" key="2">
    <source>
        <dbReference type="SMART" id="SM00849"/>
    </source>
</evidence>
<reference evidence="4 5" key="1">
    <citation type="journal article" date="2019" name="Nat. Microbiol.">
        <title>Wide diversity of methane and short-chain alkane metabolisms in uncultured archaea.</title>
        <authorList>
            <person name="Borrel G."/>
            <person name="Adam P.S."/>
            <person name="McKay L.J."/>
            <person name="Chen L.X."/>
            <person name="Sierra-Garcia I.N."/>
            <person name="Sieber C.M."/>
            <person name="Letourneur Q."/>
            <person name="Ghozlane A."/>
            <person name="Andersen G.L."/>
            <person name="Li W.J."/>
            <person name="Hallam S.J."/>
            <person name="Muyzer G."/>
            <person name="de Oliveira V.M."/>
            <person name="Inskeep W.P."/>
            <person name="Banfield J.F."/>
            <person name="Gribaldo S."/>
        </authorList>
    </citation>
    <scope>NUCLEOTIDE SEQUENCE [LARGE SCALE GENOMIC DNA]</scope>
    <source>
        <strain evidence="4">NM1a</strain>
    </source>
</reference>
<proteinExistence type="predicted"/>
<dbReference type="SMART" id="SM00849">
    <property type="entry name" value="Lactamase_B"/>
    <property type="match status" value="1"/>
</dbReference>
<organism evidence="4 5">
    <name type="scientific">Methanoliparum thermophilum</name>
    <dbReference type="NCBI Taxonomy" id="2491083"/>
    <lineage>
        <taxon>Archaea</taxon>
        <taxon>Methanobacteriati</taxon>
        <taxon>Methanobacteriota</taxon>
        <taxon>Candidatus Methanoliparia</taxon>
        <taxon>Candidatus Methanoliparales</taxon>
        <taxon>Candidatus Methanoliparaceae</taxon>
        <taxon>Candidatus Methanoliparum</taxon>
    </lineage>
</organism>
<dbReference type="SMART" id="SM01027">
    <property type="entry name" value="Beta-Casp"/>
    <property type="match status" value="1"/>
</dbReference>
<accession>A0A520KS85</accession>
<dbReference type="AlphaFoldDB" id="A0A520KS85"/>
<dbReference type="Pfam" id="PF07521">
    <property type="entry name" value="RMMBL"/>
    <property type="match status" value="1"/>
</dbReference>